<reference evidence="2 3" key="1">
    <citation type="submission" date="2015-03" db="EMBL/GenBank/DDBJ databases">
        <authorList>
            <person name="Murphy D."/>
        </authorList>
    </citation>
    <scope>NUCLEOTIDE SEQUENCE [LARGE SCALE GENOMIC DNA]</scope>
    <source>
        <strain evidence="2 3">KMM 520</strain>
    </source>
</reference>
<proteinExistence type="predicted"/>
<accession>A0A0U2V4N6</accession>
<feature type="compositionally biased region" description="Basic and acidic residues" evidence="1">
    <location>
        <begin position="244"/>
        <end position="253"/>
    </location>
</feature>
<dbReference type="SUPFAM" id="SSF69255">
    <property type="entry name" value="gp5 N-terminal domain-like"/>
    <property type="match status" value="1"/>
</dbReference>
<organism evidence="2">
    <name type="scientific">Pseudoalteromonas translucida KMM 520</name>
    <dbReference type="NCBI Taxonomy" id="1315283"/>
    <lineage>
        <taxon>Bacteria</taxon>
        <taxon>Pseudomonadati</taxon>
        <taxon>Pseudomonadota</taxon>
        <taxon>Gammaproteobacteria</taxon>
        <taxon>Alteromonadales</taxon>
        <taxon>Pseudoalteromonadaceae</taxon>
        <taxon>Pseudoalteromonas</taxon>
    </lineage>
</organism>
<dbReference type="AlphaFoldDB" id="A0A0U2V4N6"/>
<dbReference type="PATRIC" id="fig|1315283.4.peg.1372"/>
<evidence type="ECO:0000256" key="1">
    <source>
        <dbReference type="SAM" id="MobiDB-lite"/>
    </source>
</evidence>
<feature type="region of interest" description="Disordered" evidence="1">
    <location>
        <begin position="217"/>
        <end position="253"/>
    </location>
</feature>
<dbReference type="Proteomes" id="UP000065261">
    <property type="component" value="Chromosome I"/>
</dbReference>
<gene>
    <name evidence="2" type="ORF">PTRA_a1592</name>
</gene>
<evidence type="ECO:0000313" key="2">
    <source>
        <dbReference type="EMBL" id="ALS32780.1"/>
    </source>
</evidence>
<dbReference type="KEGG" id="ptn:PTRA_a1592"/>
<dbReference type="EMBL" id="CP011034">
    <property type="protein sequence ID" value="ALS32780.1"/>
    <property type="molecule type" value="Genomic_DNA"/>
</dbReference>
<protein>
    <recommendedName>
        <fullName evidence="4">Gp5/Type VI secretion system Vgr protein OB-fold domain-containing protein</fullName>
    </recommendedName>
</protein>
<evidence type="ECO:0000313" key="3">
    <source>
        <dbReference type="Proteomes" id="UP000065261"/>
    </source>
</evidence>
<dbReference type="RefSeq" id="WP_058373204.1">
    <property type="nucleotide sequence ID" value="NZ_CP011034.1"/>
</dbReference>
<feature type="compositionally biased region" description="Polar residues" evidence="1">
    <location>
        <begin position="222"/>
        <end position="243"/>
    </location>
</feature>
<evidence type="ECO:0008006" key="4">
    <source>
        <dbReference type="Google" id="ProtNLM"/>
    </source>
</evidence>
<dbReference type="OrthoDB" id="5812814at2"/>
<sequence length="253" mass="27685">MEKSILRIVRRLFPELTGQLHLPRWGRVVALPELPTDDGERGSDAFYPRYAVNVQLIDENGTDTKSKPLQAVPLPLPGAGDKAGRLEPPAINSIVEIGFAYGRADKPFIRTVLPFGWDLPAIKEGETRTQVREGVYQHIDEHGNFENKTDESLKDIIGKLADLQCETRKVIATKEQDHRSPKTWIGSEGENVLKLLSELMATVSALANTCASHTHPGVTAGTAKTQAPEQSGDFSGQASQADSQKGRLDPITK</sequence>
<name>A0A0U2V4N6_9GAMM</name>